<proteinExistence type="predicted"/>
<dbReference type="EMBL" id="FZOW01000002">
    <property type="protein sequence ID" value="SNS40330.1"/>
    <property type="molecule type" value="Genomic_DNA"/>
</dbReference>
<dbReference type="AlphaFoldDB" id="A0A239E6G0"/>
<dbReference type="Proteomes" id="UP000198327">
    <property type="component" value="Unassembled WGS sequence"/>
</dbReference>
<evidence type="ECO:0000313" key="2">
    <source>
        <dbReference type="EMBL" id="SNS40330.1"/>
    </source>
</evidence>
<reference evidence="3" key="1">
    <citation type="submission" date="2017-06" db="EMBL/GenBank/DDBJ databases">
        <authorList>
            <person name="Varghese N."/>
            <person name="Submissions S."/>
        </authorList>
    </citation>
    <scope>NUCLEOTIDE SEQUENCE [LARGE SCALE GENOMIC DNA]</scope>
    <source>
        <strain evidence="3">JCM 23211</strain>
    </source>
</reference>
<organism evidence="2 3">
    <name type="scientific">Rhodococcoides kyotonense</name>
    <dbReference type="NCBI Taxonomy" id="398843"/>
    <lineage>
        <taxon>Bacteria</taxon>
        <taxon>Bacillati</taxon>
        <taxon>Actinomycetota</taxon>
        <taxon>Actinomycetes</taxon>
        <taxon>Mycobacteriales</taxon>
        <taxon>Nocardiaceae</taxon>
        <taxon>Rhodococcoides</taxon>
    </lineage>
</organism>
<evidence type="ECO:0000313" key="3">
    <source>
        <dbReference type="Proteomes" id="UP000198327"/>
    </source>
</evidence>
<accession>A0A239E6G0</accession>
<dbReference type="Pfam" id="PF20225">
    <property type="entry name" value="DUF6584"/>
    <property type="match status" value="1"/>
</dbReference>
<keyword evidence="1" id="KW-1133">Transmembrane helix</keyword>
<keyword evidence="1" id="KW-0812">Transmembrane</keyword>
<sequence>MAIARVVANVASRRLPAYADSVDVIEHAQSDLARGDNAAARDRLYAALRTAPASQPILELLAYTHLLMGDRAAAGAAWFLTGKTDDDPTASAAFAALEARHPSPIGLARVLPINAPSEYYPVQAQERLLRLTAAVRSTGQEWVPPRDTIYFDELGVDTDDFFDDAFPTSGDATAGSGRPFRQRIVATLIIVAIAATSASVVLALVFS</sequence>
<dbReference type="InterPro" id="IPR046491">
    <property type="entry name" value="DUF6584"/>
</dbReference>
<keyword evidence="3" id="KW-1185">Reference proteome</keyword>
<gene>
    <name evidence="2" type="ORF">SAMN05421642_102232</name>
</gene>
<protein>
    <submittedName>
        <fullName evidence="2">Uncharacterized protein</fullName>
    </submittedName>
</protein>
<feature type="transmembrane region" description="Helical" evidence="1">
    <location>
        <begin position="184"/>
        <end position="206"/>
    </location>
</feature>
<name>A0A239E6G0_9NOCA</name>
<evidence type="ECO:0000256" key="1">
    <source>
        <dbReference type="SAM" id="Phobius"/>
    </source>
</evidence>
<keyword evidence="1" id="KW-0472">Membrane</keyword>